<dbReference type="EMBL" id="JAPCWZ010000003">
    <property type="protein sequence ID" value="KAK8875170.1"/>
    <property type="molecule type" value="Genomic_DNA"/>
</dbReference>
<organism evidence="10 11">
    <name type="scientific">Apiospora arundinis</name>
    <dbReference type="NCBI Taxonomy" id="335852"/>
    <lineage>
        <taxon>Eukaryota</taxon>
        <taxon>Fungi</taxon>
        <taxon>Dikarya</taxon>
        <taxon>Ascomycota</taxon>
        <taxon>Pezizomycotina</taxon>
        <taxon>Sordariomycetes</taxon>
        <taxon>Xylariomycetidae</taxon>
        <taxon>Amphisphaeriales</taxon>
        <taxon>Apiosporaceae</taxon>
        <taxon>Apiospora</taxon>
    </lineage>
</organism>
<keyword evidence="9" id="KW-1133">Transmembrane helix</keyword>
<keyword evidence="7 8" id="KW-0503">Monooxygenase</keyword>
<evidence type="ECO:0000256" key="5">
    <source>
        <dbReference type="ARBA" id="ARBA00023002"/>
    </source>
</evidence>
<dbReference type="InterPro" id="IPR017972">
    <property type="entry name" value="Cyt_P450_CS"/>
</dbReference>
<evidence type="ECO:0000256" key="9">
    <source>
        <dbReference type="SAM" id="Phobius"/>
    </source>
</evidence>
<protein>
    <submittedName>
        <fullName evidence="10">Cytochrome P450</fullName>
    </submittedName>
</protein>
<reference evidence="10 11" key="1">
    <citation type="journal article" date="2024" name="IMA Fungus">
        <title>Apiospora arundinis, a panoply of carbohydrate-active enzymes and secondary metabolites.</title>
        <authorList>
            <person name="Sorensen T."/>
            <person name="Petersen C."/>
            <person name="Muurmann A.T."/>
            <person name="Christiansen J.V."/>
            <person name="Brundto M.L."/>
            <person name="Overgaard C.K."/>
            <person name="Boysen A.T."/>
            <person name="Wollenberg R.D."/>
            <person name="Larsen T.O."/>
            <person name="Sorensen J.L."/>
            <person name="Nielsen K.L."/>
            <person name="Sondergaard T.E."/>
        </authorList>
    </citation>
    <scope>NUCLEOTIDE SEQUENCE [LARGE SCALE GENOMIC DNA]</scope>
    <source>
        <strain evidence="10 11">AAU 773</strain>
    </source>
</reference>
<dbReference type="Pfam" id="PF00067">
    <property type="entry name" value="p450"/>
    <property type="match status" value="1"/>
</dbReference>
<gene>
    <name evidence="10" type="ORF">PGQ11_005684</name>
</gene>
<dbReference type="PANTHER" id="PTHR46206">
    <property type="entry name" value="CYTOCHROME P450"/>
    <property type="match status" value="1"/>
</dbReference>
<dbReference type="PRINTS" id="PR00465">
    <property type="entry name" value="EP450IV"/>
</dbReference>
<dbReference type="Gene3D" id="1.10.630.10">
    <property type="entry name" value="Cytochrome P450"/>
    <property type="match status" value="1"/>
</dbReference>
<evidence type="ECO:0000256" key="2">
    <source>
        <dbReference type="ARBA" id="ARBA00010617"/>
    </source>
</evidence>
<dbReference type="Proteomes" id="UP001390339">
    <property type="component" value="Unassembled WGS sequence"/>
</dbReference>
<evidence type="ECO:0000313" key="11">
    <source>
        <dbReference type="Proteomes" id="UP001390339"/>
    </source>
</evidence>
<dbReference type="CDD" id="cd11041">
    <property type="entry name" value="CYP503A1-like"/>
    <property type="match status" value="1"/>
</dbReference>
<name>A0ABR2JDM4_9PEZI</name>
<feature type="transmembrane region" description="Helical" evidence="9">
    <location>
        <begin position="318"/>
        <end position="338"/>
    </location>
</feature>
<keyword evidence="4 8" id="KW-0479">Metal-binding</keyword>
<evidence type="ECO:0000256" key="6">
    <source>
        <dbReference type="ARBA" id="ARBA00023004"/>
    </source>
</evidence>
<keyword evidence="11" id="KW-1185">Reference proteome</keyword>
<keyword evidence="9" id="KW-0472">Membrane</keyword>
<keyword evidence="6 8" id="KW-0408">Iron</keyword>
<feature type="transmembrane region" description="Helical" evidence="9">
    <location>
        <begin position="12"/>
        <end position="36"/>
    </location>
</feature>
<dbReference type="InterPro" id="IPR001128">
    <property type="entry name" value="Cyt_P450"/>
</dbReference>
<evidence type="ECO:0000256" key="3">
    <source>
        <dbReference type="ARBA" id="ARBA00022617"/>
    </source>
</evidence>
<sequence length="545" mass="61436">MPSEISCLHAENMFTVVQILYAALAVGSLLFLRLLVVPEDPKKDALWAKLDKVGVPKSGLFPWTRAVFSSFTGILPYTFEGYQKYSKKLSRPFAIPAMWTGKAMVVMPPSALPLVNRPDSELIAFWALVENIQLPYFIPDRDVVENVIHFEVSRKDLTKKNVHRQLAPTVEEIQAAFGTLWGNSEEWSTVNGWDMCGQIIARVALRTLVGYPICRDEELVRTTQMFANNLFKAAGIINCLPPVMRPALAPILALPTIRHRNNYRRIVIPVIEERIRMWKEHEMTGKGELPSDFLMWLIPRAAQHGPEHLDASKLSYRLLALNTMFVYAMSFIFAQTVIDLCASPDHERFMDGLAAECRTACAAHPDGLAAPEVTEKLHRADSAIRESMRVSDVGVLTLPRDVVGTEPLDLGNGIICPPGTRLMWPTQPMHLDPEFWDDPLRFDAFRFSNPHDPEFNPAAPATNADGTTKERETLDTLTPNFLAWGHGKKACPGRWYAGQTIKQTLAYMVMNYEVELVGEKPKRRSLSYNMIPPLGAQIRFRKRAD</sequence>
<dbReference type="PROSITE" id="PS00086">
    <property type="entry name" value="CYTOCHROME_P450"/>
    <property type="match status" value="1"/>
</dbReference>
<evidence type="ECO:0000256" key="1">
    <source>
        <dbReference type="ARBA" id="ARBA00001971"/>
    </source>
</evidence>
<comment type="cofactor">
    <cofactor evidence="1">
        <name>heme</name>
        <dbReference type="ChEBI" id="CHEBI:30413"/>
    </cofactor>
</comment>
<dbReference type="InterPro" id="IPR002403">
    <property type="entry name" value="Cyt_P450_E_grp-IV"/>
</dbReference>
<evidence type="ECO:0000313" key="10">
    <source>
        <dbReference type="EMBL" id="KAK8875170.1"/>
    </source>
</evidence>
<proteinExistence type="inferred from homology"/>
<evidence type="ECO:0000256" key="8">
    <source>
        <dbReference type="RuleBase" id="RU000461"/>
    </source>
</evidence>
<keyword evidence="5 8" id="KW-0560">Oxidoreductase</keyword>
<keyword evidence="3 8" id="KW-0349">Heme</keyword>
<dbReference type="PANTHER" id="PTHR46206:SF1">
    <property type="entry name" value="P450, PUTATIVE (EUROFUNG)-RELATED"/>
    <property type="match status" value="1"/>
</dbReference>
<dbReference type="SUPFAM" id="SSF48264">
    <property type="entry name" value="Cytochrome P450"/>
    <property type="match status" value="1"/>
</dbReference>
<comment type="similarity">
    <text evidence="2 8">Belongs to the cytochrome P450 family.</text>
</comment>
<accession>A0ABR2JDM4</accession>
<comment type="caution">
    <text evidence="10">The sequence shown here is derived from an EMBL/GenBank/DDBJ whole genome shotgun (WGS) entry which is preliminary data.</text>
</comment>
<keyword evidence="9" id="KW-0812">Transmembrane</keyword>
<evidence type="ECO:0000256" key="7">
    <source>
        <dbReference type="ARBA" id="ARBA00023033"/>
    </source>
</evidence>
<dbReference type="InterPro" id="IPR036396">
    <property type="entry name" value="Cyt_P450_sf"/>
</dbReference>
<evidence type="ECO:0000256" key="4">
    <source>
        <dbReference type="ARBA" id="ARBA00022723"/>
    </source>
</evidence>